<keyword evidence="1" id="KW-1133">Transmembrane helix</keyword>
<dbReference type="Proteomes" id="UP001144256">
    <property type="component" value="Unassembled WGS sequence"/>
</dbReference>
<proteinExistence type="predicted"/>
<organism evidence="2 3">
    <name type="scientific">Vallitalea longa</name>
    <dbReference type="NCBI Taxonomy" id="2936439"/>
    <lineage>
        <taxon>Bacteria</taxon>
        <taxon>Bacillati</taxon>
        <taxon>Bacillota</taxon>
        <taxon>Clostridia</taxon>
        <taxon>Lachnospirales</taxon>
        <taxon>Vallitaleaceae</taxon>
        <taxon>Vallitalea</taxon>
    </lineage>
</organism>
<protein>
    <submittedName>
        <fullName evidence="2">Uncharacterized protein</fullName>
    </submittedName>
</protein>
<comment type="caution">
    <text evidence="2">The sequence shown here is derived from an EMBL/GenBank/DDBJ whole genome shotgun (WGS) entry which is preliminary data.</text>
</comment>
<keyword evidence="3" id="KW-1185">Reference proteome</keyword>
<keyword evidence="1" id="KW-0812">Transmembrane</keyword>
<feature type="transmembrane region" description="Helical" evidence="1">
    <location>
        <begin position="85"/>
        <end position="104"/>
    </location>
</feature>
<gene>
    <name evidence="2" type="ORF">SH1V18_16980</name>
</gene>
<evidence type="ECO:0000313" key="2">
    <source>
        <dbReference type="EMBL" id="GKX29218.1"/>
    </source>
</evidence>
<name>A0A9W5YDH0_9FIRM</name>
<reference evidence="2" key="1">
    <citation type="submission" date="2022-06" db="EMBL/GenBank/DDBJ databases">
        <title>Vallitalea longa sp. nov., an anaerobic bacterium isolated from marine sediment.</title>
        <authorList>
            <person name="Hirano S."/>
            <person name="Terahara T."/>
            <person name="Mori K."/>
            <person name="Hamada M."/>
            <person name="Matsumoto R."/>
            <person name="Kobayashi T."/>
        </authorList>
    </citation>
    <scope>NUCLEOTIDE SEQUENCE</scope>
    <source>
        <strain evidence="2">SH18-1</strain>
    </source>
</reference>
<evidence type="ECO:0000256" key="1">
    <source>
        <dbReference type="SAM" id="Phobius"/>
    </source>
</evidence>
<dbReference type="AlphaFoldDB" id="A0A9W5YDH0"/>
<accession>A0A9W5YDH0</accession>
<dbReference type="RefSeq" id="WP_281814557.1">
    <property type="nucleotide sequence ID" value="NZ_BRLB01000003.1"/>
</dbReference>
<sequence>MKKAIIWYSILTVASIVLTGDIIYLFTQNGIASNWGGLIIPSFLIGINVGRNNIHEYSTKFIKILAVAAGVSQLVLNIIKMGNLLVLTIILMPIFYSFVSYLFLKLGIKASKKIKFQIKNKKIYKWMIIGIIMLSVIVYSIRGMNSKIPLEEQSYIDTVLLQIDADTTRDDVMDILGKPSKSLGNKVDWNVIINGKRITISVYFSHGNATRINFDGGVGRFYYDQDL</sequence>
<evidence type="ECO:0000313" key="3">
    <source>
        <dbReference type="Proteomes" id="UP001144256"/>
    </source>
</evidence>
<feature type="transmembrane region" description="Helical" evidence="1">
    <location>
        <begin position="61"/>
        <end position="79"/>
    </location>
</feature>
<feature type="transmembrane region" description="Helical" evidence="1">
    <location>
        <begin position="5"/>
        <end position="26"/>
    </location>
</feature>
<keyword evidence="1" id="KW-0472">Membrane</keyword>
<dbReference type="EMBL" id="BRLB01000003">
    <property type="protein sequence ID" value="GKX29218.1"/>
    <property type="molecule type" value="Genomic_DNA"/>
</dbReference>
<feature type="transmembrane region" description="Helical" evidence="1">
    <location>
        <begin position="124"/>
        <end position="141"/>
    </location>
</feature>
<feature type="transmembrane region" description="Helical" evidence="1">
    <location>
        <begin position="32"/>
        <end position="49"/>
    </location>
</feature>